<dbReference type="AlphaFoldDB" id="A0A5Q4BN36"/>
<evidence type="ECO:0000313" key="2">
    <source>
        <dbReference type="Proteomes" id="UP000326340"/>
    </source>
</evidence>
<dbReference type="EMBL" id="PUHP01000816">
    <property type="protein sequence ID" value="TQN67884.1"/>
    <property type="molecule type" value="Genomic_DNA"/>
</dbReference>
<evidence type="ECO:0000313" key="1">
    <source>
        <dbReference type="EMBL" id="TQN67884.1"/>
    </source>
</evidence>
<comment type="caution">
    <text evidence="1">The sequence shown here is derived from an EMBL/GenBank/DDBJ whole genome shotgun (WGS) entry which is preliminary data.</text>
</comment>
<sequence length="71" mass="7760">MIAPAGDIPRVQPLLPFAPAQHTSICFFEQPFCSGFGANPDRPRSGQRWGLGKSEAVSYSSKVLARNREGR</sequence>
<dbReference type="Proteomes" id="UP000326340">
    <property type="component" value="Unassembled WGS sequence"/>
</dbReference>
<gene>
    <name evidence="1" type="ORF">CSHISOI_07567</name>
</gene>
<protein>
    <submittedName>
        <fullName evidence="1">Uncharacterized protein</fullName>
    </submittedName>
</protein>
<keyword evidence="2" id="KW-1185">Reference proteome</keyword>
<accession>A0A5Q4BN36</accession>
<proteinExistence type="predicted"/>
<reference evidence="1 2" key="1">
    <citation type="journal article" date="2019" name="Sci. Rep.">
        <title>Colletotrichum shisoi sp. nov., an anthracnose pathogen of Perilla frutescens in Japan: molecular phylogenetic, morphological and genomic evidence.</title>
        <authorList>
            <person name="Gan P."/>
            <person name="Tsushima A."/>
            <person name="Hiroyama R."/>
            <person name="Narusaka M."/>
            <person name="Takano Y."/>
            <person name="Narusaka Y."/>
            <person name="Kawaradani M."/>
            <person name="Damm U."/>
            <person name="Shirasu K."/>
        </authorList>
    </citation>
    <scope>NUCLEOTIDE SEQUENCE [LARGE SCALE GENOMIC DNA]</scope>
    <source>
        <strain evidence="1 2">PG-2018a</strain>
    </source>
</reference>
<organism evidence="1 2">
    <name type="scientific">Colletotrichum shisoi</name>
    <dbReference type="NCBI Taxonomy" id="2078593"/>
    <lineage>
        <taxon>Eukaryota</taxon>
        <taxon>Fungi</taxon>
        <taxon>Dikarya</taxon>
        <taxon>Ascomycota</taxon>
        <taxon>Pezizomycotina</taxon>
        <taxon>Sordariomycetes</taxon>
        <taxon>Hypocreomycetidae</taxon>
        <taxon>Glomerellales</taxon>
        <taxon>Glomerellaceae</taxon>
        <taxon>Colletotrichum</taxon>
        <taxon>Colletotrichum destructivum species complex</taxon>
    </lineage>
</organism>
<name>A0A5Q4BN36_9PEZI</name>